<dbReference type="PANTHER" id="PTHR37304">
    <property type="entry name" value="MEMBRANE PROTEIN-RELATED"/>
    <property type="match status" value="1"/>
</dbReference>
<evidence type="ECO:0008006" key="4">
    <source>
        <dbReference type="Google" id="ProtNLM"/>
    </source>
</evidence>
<dbReference type="Pfam" id="PF04070">
    <property type="entry name" value="DUF378"/>
    <property type="match status" value="1"/>
</dbReference>
<feature type="transmembrane region" description="Helical" evidence="1">
    <location>
        <begin position="7"/>
        <end position="28"/>
    </location>
</feature>
<accession>A0A1F6CHM0</accession>
<keyword evidence="1" id="KW-0472">Membrane</keyword>
<dbReference type="EMBL" id="MFKW01000086">
    <property type="protein sequence ID" value="OGG48736.1"/>
    <property type="molecule type" value="Genomic_DNA"/>
</dbReference>
<evidence type="ECO:0000313" key="2">
    <source>
        <dbReference type="EMBL" id="OGG48736.1"/>
    </source>
</evidence>
<comment type="caution">
    <text evidence="2">The sequence shown here is derived from an EMBL/GenBank/DDBJ whole genome shotgun (WGS) entry which is preliminary data.</text>
</comment>
<dbReference type="InterPro" id="IPR007211">
    <property type="entry name" value="DUF378"/>
</dbReference>
<dbReference type="Proteomes" id="UP000176445">
    <property type="component" value="Unassembled WGS sequence"/>
</dbReference>
<organism evidence="2 3">
    <name type="scientific">Candidatus Kaiserbacteria bacterium RIFCSPHIGHO2_01_FULL_54_36b</name>
    <dbReference type="NCBI Taxonomy" id="1798483"/>
    <lineage>
        <taxon>Bacteria</taxon>
        <taxon>Candidatus Kaiseribacteriota</taxon>
    </lineage>
</organism>
<sequence>MKNLHMVSWILIIVGAVNWGLVGLGALLGGSSWNVVSMLLGSWPQVEAIVYVLVGAAAVYELVSHKKNCRQCGSGM</sequence>
<keyword evidence="1" id="KW-0812">Transmembrane</keyword>
<gene>
    <name evidence="2" type="ORF">A2704_03255</name>
</gene>
<proteinExistence type="predicted"/>
<name>A0A1F6CHM0_9BACT</name>
<protein>
    <recommendedName>
        <fullName evidence="4">DUF378 domain-containing protein</fullName>
    </recommendedName>
</protein>
<dbReference type="AlphaFoldDB" id="A0A1F6CHM0"/>
<dbReference type="PANTHER" id="PTHR37304:SF1">
    <property type="entry name" value="MEMBRANE PROTEIN"/>
    <property type="match status" value="1"/>
</dbReference>
<keyword evidence="1" id="KW-1133">Transmembrane helix</keyword>
<reference evidence="2 3" key="1">
    <citation type="journal article" date="2016" name="Nat. Commun.">
        <title>Thousands of microbial genomes shed light on interconnected biogeochemical processes in an aquifer system.</title>
        <authorList>
            <person name="Anantharaman K."/>
            <person name="Brown C.T."/>
            <person name="Hug L.A."/>
            <person name="Sharon I."/>
            <person name="Castelle C.J."/>
            <person name="Probst A.J."/>
            <person name="Thomas B.C."/>
            <person name="Singh A."/>
            <person name="Wilkins M.J."/>
            <person name="Karaoz U."/>
            <person name="Brodie E.L."/>
            <person name="Williams K.H."/>
            <person name="Hubbard S.S."/>
            <person name="Banfield J.F."/>
        </authorList>
    </citation>
    <scope>NUCLEOTIDE SEQUENCE [LARGE SCALE GENOMIC DNA]</scope>
</reference>
<feature type="transmembrane region" description="Helical" evidence="1">
    <location>
        <begin position="48"/>
        <end position="63"/>
    </location>
</feature>
<evidence type="ECO:0000313" key="3">
    <source>
        <dbReference type="Proteomes" id="UP000176445"/>
    </source>
</evidence>
<evidence type="ECO:0000256" key="1">
    <source>
        <dbReference type="SAM" id="Phobius"/>
    </source>
</evidence>